<keyword evidence="2 5" id="KW-0812">Transmembrane</keyword>
<organism evidence="6 7">
    <name type="scientific">Mycena rosella</name>
    <name type="common">Pink bonnet</name>
    <name type="synonym">Agaricus rosellus</name>
    <dbReference type="NCBI Taxonomy" id="1033263"/>
    <lineage>
        <taxon>Eukaryota</taxon>
        <taxon>Fungi</taxon>
        <taxon>Dikarya</taxon>
        <taxon>Basidiomycota</taxon>
        <taxon>Agaricomycotina</taxon>
        <taxon>Agaricomycetes</taxon>
        <taxon>Agaricomycetidae</taxon>
        <taxon>Agaricales</taxon>
        <taxon>Marasmiineae</taxon>
        <taxon>Mycenaceae</taxon>
        <taxon>Mycena</taxon>
    </lineage>
</organism>
<dbReference type="Proteomes" id="UP001221757">
    <property type="component" value="Unassembled WGS sequence"/>
</dbReference>
<evidence type="ECO:0000313" key="6">
    <source>
        <dbReference type="EMBL" id="KAJ7701202.1"/>
    </source>
</evidence>
<feature type="transmembrane region" description="Helical" evidence="5">
    <location>
        <begin position="274"/>
        <end position="291"/>
    </location>
</feature>
<evidence type="ECO:0000256" key="2">
    <source>
        <dbReference type="ARBA" id="ARBA00022692"/>
    </source>
</evidence>
<dbReference type="InterPro" id="IPR044878">
    <property type="entry name" value="UbiA_sf"/>
</dbReference>
<evidence type="ECO:0000256" key="5">
    <source>
        <dbReference type="SAM" id="Phobius"/>
    </source>
</evidence>
<dbReference type="EMBL" id="JARKIE010000018">
    <property type="protein sequence ID" value="KAJ7701202.1"/>
    <property type="molecule type" value="Genomic_DNA"/>
</dbReference>
<dbReference type="GO" id="GO:0016020">
    <property type="term" value="C:membrane"/>
    <property type="evidence" value="ECO:0007669"/>
    <property type="project" value="UniProtKB-SubCell"/>
</dbReference>
<dbReference type="AlphaFoldDB" id="A0AAD7GM67"/>
<sequence>MSSYFNAALLIRAGSIRYNILTLYLFSRTDIKTTFLPVTLFSIGCAPACNMGSALQCMFWLWLQLLHFNLANQTSRTSVEEDSKNKPFRPLPSGRITLQQAIILRYISLISGLALSAMYGLRIFLINVGFAVLIVMYHDFQGGSHWLSKNLMNAAGYCFFEAGGTLIAACDRQRFDDLAKWSLMMSLAILATTIQAQDFQDREGDRTAGRRTLPIVFPVISRYTMLFCLPGWSVILGHVWQLDLMARSAVIILGTIVGFRYFTFRTVRDDEWTYFLYNGWLLVAFSLPIYSRHFRGD</sequence>
<proteinExistence type="predicted"/>
<evidence type="ECO:0000313" key="7">
    <source>
        <dbReference type="Proteomes" id="UP001221757"/>
    </source>
</evidence>
<feature type="transmembrane region" description="Helical" evidence="5">
    <location>
        <begin position="38"/>
        <end position="63"/>
    </location>
</feature>
<evidence type="ECO:0000256" key="4">
    <source>
        <dbReference type="ARBA" id="ARBA00023136"/>
    </source>
</evidence>
<comment type="subcellular location">
    <subcellularLocation>
        <location evidence="1">Membrane</location>
        <topology evidence="1">Multi-pass membrane protein</topology>
    </subcellularLocation>
</comment>
<feature type="transmembrane region" description="Helical" evidence="5">
    <location>
        <begin position="119"/>
        <end position="138"/>
    </location>
</feature>
<dbReference type="PANTHER" id="PTHR42723:SF1">
    <property type="entry name" value="CHLOROPHYLL SYNTHASE, CHLOROPLASTIC"/>
    <property type="match status" value="1"/>
</dbReference>
<evidence type="ECO:0000256" key="1">
    <source>
        <dbReference type="ARBA" id="ARBA00004141"/>
    </source>
</evidence>
<reference evidence="6" key="1">
    <citation type="submission" date="2023-03" db="EMBL/GenBank/DDBJ databases">
        <title>Massive genome expansion in bonnet fungi (Mycena s.s.) driven by repeated elements and novel gene families across ecological guilds.</title>
        <authorList>
            <consortium name="Lawrence Berkeley National Laboratory"/>
            <person name="Harder C.B."/>
            <person name="Miyauchi S."/>
            <person name="Viragh M."/>
            <person name="Kuo A."/>
            <person name="Thoen E."/>
            <person name="Andreopoulos B."/>
            <person name="Lu D."/>
            <person name="Skrede I."/>
            <person name="Drula E."/>
            <person name="Henrissat B."/>
            <person name="Morin E."/>
            <person name="Kohler A."/>
            <person name="Barry K."/>
            <person name="LaButti K."/>
            <person name="Morin E."/>
            <person name="Salamov A."/>
            <person name="Lipzen A."/>
            <person name="Mereny Z."/>
            <person name="Hegedus B."/>
            <person name="Baldrian P."/>
            <person name="Stursova M."/>
            <person name="Weitz H."/>
            <person name="Taylor A."/>
            <person name="Grigoriev I.V."/>
            <person name="Nagy L.G."/>
            <person name="Martin F."/>
            <person name="Kauserud H."/>
        </authorList>
    </citation>
    <scope>NUCLEOTIDE SEQUENCE</scope>
    <source>
        <strain evidence="6">CBHHK067</strain>
    </source>
</reference>
<evidence type="ECO:0000256" key="3">
    <source>
        <dbReference type="ARBA" id="ARBA00022989"/>
    </source>
</evidence>
<dbReference type="Pfam" id="PF01040">
    <property type="entry name" value="UbiA"/>
    <property type="match status" value="1"/>
</dbReference>
<dbReference type="GO" id="GO:0016765">
    <property type="term" value="F:transferase activity, transferring alkyl or aryl (other than methyl) groups"/>
    <property type="evidence" value="ECO:0007669"/>
    <property type="project" value="InterPro"/>
</dbReference>
<dbReference type="InterPro" id="IPR050475">
    <property type="entry name" value="Prenyltransferase_related"/>
</dbReference>
<dbReference type="CDD" id="cd13965">
    <property type="entry name" value="PT_UbiA_3"/>
    <property type="match status" value="1"/>
</dbReference>
<comment type="caution">
    <text evidence="6">The sequence shown here is derived from an EMBL/GenBank/DDBJ whole genome shotgun (WGS) entry which is preliminary data.</text>
</comment>
<name>A0AAD7GM67_MYCRO</name>
<keyword evidence="4 5" id="KW-0472">Membrane</keyword>
<dbReference type="InterPro" id="IPR000537">
    <property type="entry name" value="UbiA_prenyltransferase"/>
</dbReference>
<gene>
    <name evidence="6" type="ORF">B0H17DRAFT_924697</name>
</gene>
<protein>
    <submittedName>
        <fullName evidence="6">UbiA prenyltransferase family-domain-containing protein</fullName>
    </submittedName>
</protein>
<dbReference type="PANTHER" id="PTHR42723">
    <property type="entry name" value="CHLOROPHYLL SYNTHASE"/>
    <property type="match status" value="1"/>
</dbReference>
<feature type="transmembrane region" description="Helical" evidence="5">
    <location>
        <begin position="212"/>
        <end position="232"/>
    </location>
</feature>
<dbReference type="Gene3D" id="1.10.357.140">
    <property type="entry name" value="UbiA prenyltransferase"/>
    <property type="match status" value="1"/>
</dbReference>
<accession>A0AAD7GM67</accession>
<feature type="transmembrane region" description="Helical" evidence="5">
    <location>
        <begin position="244"/>
        <end position="262"/>
    </location>
</feature>
<feature type="transmembrane region" description="Helical" evidence="5">
    <location>
        <begin position="6"/>
        <end position="26"/>
    </location>
</feature>
<keyword evidence="7" id="KW-1185">Reference proteome</keyword>
<keyword evidence="3 5" id="KW-1133">Transmembrane helix</keyword>